<keyword evidence="3" id="KW-1185">Reference proteome</keyword>
<protein>
    <submittedName>
        <fullName evidence="2">Tetratricopeptide repeat protein</fullName>
    </submittedName>
</protein>
<dbReference type="SMART" id="SM00028">
    <property type="entry name" value="TPR"/>
    <property type="match status" value="1"/>
</dbReference>
<dbReference type="SUPFAM" id="SSF48452">
    <property type="entry name" value="TPR-like"/>
    <property type="match status" value="1"/>
</dbReference>
<feature type="repeat" description="TPR" evidence="1">
    <location>
        <begin position="18"/>
        <end position="51"/>
    </location>
</feature>
<dbReference type="InterPro" id="IPR019734">
    <property type="entry name" value="TPR_rpt"/>
</dbReference>
<dbReference type="Gene3D" id="1.25.40.10">
    <property type="entry name" value="Tetratricopeptide repeat domain"/>
    <property type="match status" value="1"/>
</dbReference>
<reference evidence="2 3" key="1">
    <citation type="submission" date="2020-07" db="EMBL/GenBank/DDBJ databases">
        <title>Vibrio marinisediminis sp. nov., isolated from marine sediment.</title>
        <authorList>
            <person name="Ji X."/>
        </authorList>
    </citation>
    <scope>NUCLEOTIDE SEQUENCE [LARGE SCALE GENOMIC DNA]</scope>
    <source>
        <strain evidence="2 3">404</strain>
    </source>
</reference>
<sequence>KKYKELIEQAIELDPTNIDLIFNLGVVAAENGETEKAKEYYKKVIEMDPTYVNAQTNMAALILSGENALIEEMNGLGTSNADNIRYDQL</sequence>
<dbReference type="AlphaFoldDB" id="A0A7W2FV59"/>
<name>A0A7W2FV59_9VIBR</name>
<proteinExistence type="predicted"/>
<evidence type="ECO:0000256" key="1">
    <source>
        <dbReference type="PROSITE-ProRule" id="PRU00339"/>
    </source>
</evidence>
<evidence type="ECO:0000313" key="3">
    <source>
        <dbReference type="Proteomes" id="UP000571701"/>
    </source>
</evidence>
<accession>A0A7W2FV59</accession>
<dbReference type="InterPro" id="IPR011990">
    <property type="entry name" value="TPR-like_helical_dom_sf"/>
</dbReference>
<dbReference type="PROSITE" id="PS50293">
    <property type="entry name" value="TPR_REGION"/>
    <property type="match status" value="1"/>
</dbReference>
<dbReference type="EMBL" id="JACFYF010000259">
    <property type="protein sequence ID" value="MBA5764855.1"/>
    <property type="molecule type" value="Genomic_DNA"/>
</dbReference>
<comment type="caution">
    <text evidence="2">The sequence shown here is derived from an EMBL/GenBank/DDBJ whole genome shotgun (WGS) entry which is preliminary data.</text>
</comment>
<keyword evidence="1" id="KW-0802">TPR repeat</keyword>
<organism evidence="2 3">
    <name type="scientific">Vibrio marinisediminis</name>
    <dbReference type="NCBI Taxonomy" id="2758441"/>
    <lineage>
        <taxon>Bacteria</taxon>
        <taxon>Pseudomonadati</taxon>
        <taxon>Pseudomonadota</taxon>
        <taxon>Gammaproteobacteria</taxon>
        <taxon>Vibrionales</taxon>
        <taxon>Vibrionaceae</taxon>
        <taxon>Vibrio</taxon>
    </lineage>
</organism>
<gene>
    <name evidence="2" type="ORF">H2O73_21130</name>
</gene>
<dbReference type="Pfam" id="PF13431">
    <property type="entry name" value="TPR_17"/>
    <property type="match status" value="1"/>
</dbReference>
<feature type="non-terminal residue" evidence="2">
    <location>
        <position position="1"/>
    </location>
</feature>
<dbReference type="Proteomes" id="UP000571701">
    <property type="component" value="Unassembled WGS sequence"/>
</dbReference>
<feature type="non-terminal residue" evidence="2">
    <location>
        <position position="89"/>
    </location>
</feature>
<dbReference type="PROSITE" id="PS50005">
    <property type="entry name" value="TPR"/>
    <property type="match status" value="1"/>
</dbReference>
<evidence type="ECO:0000313" key="2">
    <source>
        <dbReference type="EMBL" id="MBA5764855.1"/>
    </source>
</evidence>